<reference evidence="3" key="1">
    <citation type="submission" date="2016-01" db="EMBL/GenBank/DDBJ databases">
        <authorList>
            <person name="Mitreva M."/>
            <person name="Pepin K.H."/>
            <person name="Mihindukulasuriya K.A."/>
            <person name="Fulton R."/>
            <person name="Fronick C."/>
            <person name="O'Laughlin M."/>
            <person name="Miner T."/>
            <person name="Herter B."/>
            <person name="Rosa B.A."/>
            <person name="Cordes M."/>
            <person name="Tomlinson C."/>
            <person name="Wollam A."/>
            <person name="Palsikar V.B."/>
            <person name="Mardis E.R."/>
            <person name="Wilson R.K."/>
        </authorList>
    </citation>
    <scope>NUCLEOTIDE SEQUENCE [LARGE SCALE GENOMIC DNA]</scope>
    <source>
        <strain evidence="3">DNF00896</strain>
    </source>
</reference>
<dbReference type="STRING" id="467210.HMPREF1866_01542"/>
<gene>
    <name evidence="2" type="ORF">HMPREF1866_01542</name>
</gene>
<dbReference type="InterPro" id="IPR036457">
    <property type="entry name" value="PPM-type-like_dom_sf"/>
</dbReference>
<dbReference type="SUPFAM" id="SSF81606">
    <property type="entry name" value="PP2C-like"/>
    <property type="match status" value="1"/>
</dbReference>
<dbReference type="Proteomes" id="UP000070394">
    <property type="component" value="Unassembled WGS sequence"/>
</dbReference>
<keyword evidence="1" id="KW-1133">Transmembrane helix</keyword>
<dbReference type="OrthoDB" id="9801841at2"/>
<keyword evidence="1" id="KW-0812">Transmembrane</keyword>
<comment type="caution">
    <text evidence="2">The sequence shown here is derived from an EMBL/GenBank/DDBJ whole genome shotgun (WGS) entry which is preliminary data.</text>
</comment>
<dbReference type="RefSeq" id="WP_060931390.1">
    <property type="nucleotide sequence ID" value="NZ_KQ959831.1"/>
</dbReference>
<evidence type="ECO:0008006" key="4">
    <source>
        <dbReference type="Google" id="ProtNLM"/>
    </source>
</evidence>
<feature type="transmembrane region" description="Helical" evidence="1">
    <location>
        <begin position="6"/>
        <end position="25"/>
    </location>
</feature>
<evidence type="ECO:0000313" key="2">
    <source>
        <dbReference type="EMBL" id="KXB57147.1"/>
    </source>
</evidence>
<sequence>MEIALWANVICIIIAFGILILRISIQVKKGKNGIFDVEAVLDIGKRQIQTNAYGIKRLNGGMMAVLTAGEGRDYAGKVAALTTVRTFTKLYDQYDSTQSPDSFFEKVFKLANTNVLNIPDMGKAYAGCIVLNGNTLKYAIVGHMNIYIFRGKELILLSKGQIMEELIKEKVSKGLLSKEAALRISDINRAYNFVGRDDYMPPLVSRNDIRLKKKDMLVMLTESVQNSISVREMEEVLVKKNSCKEKAREIIEVIKGKNKETANLGLIIIGM</sequence>
<evidence type="ECO:0000256" key="1">
    <source>
        <dbReference type="SAM" id="Phobius"/>
    </source>
</evidence>
<dbReference type="PATRIC" id="fig|467210.3.peg.1527"/>
<protein>
    <recommendedName>
        <fullName evidence="4">PPM-type phosphatase domain-containing protein</fullName>
    </recommendedName>
</protein>
<evidence type="ECO:0000313" key="3">
    <source>
        <dbReference type="Proteomes" id="UP000070394"/>
    </source>
</evidence>
<dbReference type="EMBL" id="LSDA01000095">
    <property type="protein sequence ID" value="KXB57147.1"/>
    <property type="molecule type" value="Genomic_DNA"/>
</dbReference>
<organism evidence="2 3">
    <name type="scientific">Lachnoanaerobaculum saburreum</name>
    <dbReference type="NCBI Taxonomy" id="467210"/>
    <lineage>
        <taxon>Bacteria</taxon>
        <taxon>Bacillati</taxon>
        <taxon>Bacillota</taxon>
        <taxon>Clostridia</taxon>
        <taxon>Lachnospirales</taxon>
        <taxon>Lachnospiraceae</taxon>
        <taxon>Lachnoanaerobaculum</taxon>
    </lineage>
</organism>
<name>A0A133ZNY3_9FIRM</name>
<keyword evidence="1" id="KW-0472">Membrane</keyword>
<proteinExistence type="predicted"/>
<accession>A0A133ZNY3</accession>
<dbReference type="AlphaFoldDB" id="A0A133ZNY3"/>
<keyword evidence="3" id="KW-1185">Reference proteome</keyword>
<dbReference type="Gene3D" id="3.60.40.10">
    <property type="entry name" value="PPM-type phosphatase domain"/>
    <property type="match status" value="1"/>
</dbReference>